<feature type="transmembrane region" description="Helical" evidence="1">
    <location>
        <begin position="75"/>
        <end position="93"/>
    </location>
</feature>
<gene>
    <name evidence="2" type="primary">si:ch211-248a14.8</name>
</gene>
<dbReference type="GeneTree" id="ENSGT00390000007694"/>
<evidence type="ECO:0000256" key="1">
    <source>
        <dbReference type="SAM" id="Phobius"/>
    </source>
</evidence>
<keyword evidence="1" id="KW-0812">Transmembrane</keyword>
<feature type="transmembrane region" description="Helical" evidence="1">
    <location>
        <begin position="33"/>
        <end position="54"/>
    </location>
</feature>
<sequence length="305" mass="34745">MFSFWRFALLSVITFYILGSTLSDFLCRVFIMQYKYTFPVFLAFGEVLLTLLVLKLLRRMGWALIKPYSMRLGEQFLVPSICFSFQAVLDFWAVCYVHSRLFCMIQHLIPIACLAWEYGLGMPHACSSRVRLLVTIISVFSFLQDIQSLSDDYLAYVYSLLSLLLDSLYLCWLQMTIQIQSHGSTSVVDVYYTIIVNSSLVLGLLWVLQMDYSHAIAQGSWNSLIFMGYLVAVLGLGSLFRFLICWTVLRGSAITASIMKLAKENFNLINGFWSSSMPASLISPSGMVLYAYWIITGKTRLVMDS</sequence>
<proteinExistence type="predicted"/>
<feature type="transmembrane region" description="Helical" evidence="1">
    <location>
        <begin position="153"/>
        <end position="175"/>
    </location>
</feature>
<evidence type="ECO:0000313" key="3">
    <source>
        <dbReference type="Proteomes" id="UP000694620"/>
    </source>
</evidence>
<reference evidence="2" key="3">
    <citation type="submission" date="2025-09" db="UniProtKB">
        <authorList>
            <consortium name="Ensembl"/>
        </authorList>
    </citation>
    <scope>IDENTIFICATION</scope>
</reference>
<feature type="transmembrane region" description="Helical" evidence="1">
    <location>
        <begin position="228"/>
        <end position="249"/>
    </location>
</feature>
<feature type="transmembrane region" description="Helical" evidence="1">
    <location>
        <begin position="270"/>
        <end position="295"/>
    </location>
</feature>
<reference evidence="2" key="2">
    <citation type="submission" date="2025-08" db="UniProtKB">
        <authorList>
            <consortium name="Ensembl"/>
        </authorList>
    </citation>
    <scope>IDENTIFICATION</scope>
</reference>
<accession>A0A8C4SDE3</accession>
<dbReference type="Ensembl" id="ENSECRT00000013180.1">
    <property type="protein sequence ID" value="ENSECRP00000012957.1"/>
    <property type="gene ID" value="ENSECRG00000008658.1"/>
</dbReference>
<dbReference type="AlphaFoldDB" id="A0A8C4SDE3"/>
<protein>
    <submittedName>
        <fullName evidence="2">Si:ch211-207n2.7</fullName>
    </submittedName>
</protein>
<keyword evidence="3" id="KW-1185">Reference proteome</keyword>
<organism evidence="2 3">
    <name type="scientific">Erpetoichthys calabaricus</name>
    <name type="common">Rope fish</name>
    <name type="synonym">Calamoichthys calabaricus</name>
    <dbReference type="NCBI Taxonomy" id="27687"/>
    <lineage>
        <taxon>Eukaryota</taxon>
        <taxon>Metazoa</taxon>
        <taxon>Chordata</taxon>
        <taxon>Craniata</taxon>
        <taxon>Vertebrata</taxon>
        <taxon>Euteleostomi</taxon>
        <taxon>Actinopterygii</taxon>
        <taxon>Polypteriformes</taxon>
        <taxon>Polypteridae</taxon>
        <taxon>Erpetoichthys</taxon>
    </lineage>
</organism>
<name>A0A8C4SDE3_ERPCA</name>
<feature type="transmembrane region" description="Helical" evidence="1">
    <location>
        <begin position="187"/>
        <end position="208"/>
    </location>
</feature>
<reference evidence="2" key="1">
    <citation type="submission" date="2021-06" db="EMBL/GenBank/DDBJ databases">
        <authorList>
            <consortium name="Wellcome Sanger Institute Data Sharing"/>
        </authorList>
    </citation>
    <scope>NUCLEOTIDE SEQUENCE [LARGE SCALE GENOMIC DNA]</scope>
</reference>
<evidence type="ECO:0000313" key="2">
    <source>
        <dbReference type="Ensembl" id="ENSECRP00000012957.1"/>
    </source>
</evidence>
<keyword evidence="1" id="KW-1133">Transmembrane helix</keyword>
<keyword evidence="1" id="KW-0472">Membrane</keyword>
<dbReference type="Proteomes" id="UP000694620">
    <property type="component" value="Chromosome 2"/>
</dbReference>